<organism evidence="1 2">
    <name type="scientific">Aeromonas phage LAh_6</name>
    <dbReference type="NCBI Taxonomy" id="2591030"/>
    <lineage>
        <taxon>Viruses</taxon>
        <taxon>Duplodnaviria</taxon>
        <taxon>Heunggongvirae</taxon>
        <taxon>Uroviricota</taxon>
        <taxon>Caudoviricetes</taxon>
        <taxon>Grimontviridae</taxon>
        <taxon>Lahexavirus</taxon>
        <taxon>Lahexavirus LAh6</taxon>
    </lineage>
</organism>
<keyword evidence="2" id="KW-1185">Reference proteome</keyword>
<sequence>MGVMKQIFECPQCEEVMRVRRGYLECPYCLKRIYREEDFDDFYSEFN</sequence>
<evidence type="ECO:0000313" key="2">
    <source>
        <dbReference type="Proteomes" id="UP000319466"/>
    </source>
</evidence>
<keyword evidence="1" id="KW-0067">ATP-binding</keyword>
<proteinExistence type="predicted"/>
<protein>
    <submittedName>
        <fullName evidence="1">Putative superfamily II helicase</fullName>
    </submittedName>
</protein>
<dbReference type="GO" id="GO:0004386">
    <property type="term" value="F:helicase activity"/>
    <property type="evidence" value="ECO:0007669"/>
    <property type="project" value="UniProtKB-KW"/>
</dbReference>
<gene>
    <name evidence="1" type="ORF">LAh6_64</name>
</gene>
<reference evidence="1 2" key="1">
    <citation type="submission" date="2019-04" db="EMBL/GenBank/DDBJ databases">
        <title>Novel bacteriophages capable of disrupting biofilms from clinical strains of Aeromonas hydrophila with intrinsic antibiotic resistance.</title>
        <authorList>
            <person name="Kabwe M."/>
            <person name="Brown T.L."/>
            <person name="Speirs L."/>
            <person name="Ku H."/>
            <person name="Leach M."/>
            <person name="Chan H.T."/>
            <person name="Petrovski S."/>
            <person name="Lock P."/>
            <person name="Tucci J."/>
        </authorList>
    </citation>
    <scope>NUCLEOTIDE SEQUENCE [LARGE SCALE GENOMIC DNA]</scope>
</reference>
<keyword evidence="1" id="KW-0378">Hydrolase</keyword>
<dbReference type="Proteomes" id="UP000319466">
    <property type="component" value="Segment"/>
</dbReference>
<accession>A0A514A022</accession>
<keyword evidence="1" id="KW-0347">Helicase</keyword>
<dbReference type="EMBL" id="MK838112">
    <property type="protein sequence ID" value="QDH46627.1"/>
    <property type="molecule type" value="Genomic_DNA"/>
</dbReference>
<keyword evidence="1" id="KW-0547">Nucleotide-binding</keyword>
<name>A0A514A022_9CAUD</name>
<evidence type="ECO:0000313" key="1">
    <source>
        <dbReference type="EMBL" id="QDH46627.1"/>
    </source>
</evidence>